<organism evidence="1 2">
    <name type="scientific">Richelia sinica FACHB-800</name>
    <dbReference type="NCBI Taxonomy" id="1357546"/>
    <lineage>
        <taxon>Bacteria</taxon>
        <taxon>Bacillati</taxon>
        <taxon>Cyanobacteriota</taxon>
        <taxon>Cyanophyceae</taxon>
        <taxon>Nostocales</taxon>
        <taxon>Nostocaceae</taxon>
        <taxon>Richelia</taxon>
    </lineage>
</organism>
<protein>
    <submittedName>
        <fullName evidence="1">Uncharacterized protein</fullName>
    </submittedName>
</protein>
<evidence type="ECO:0000313" key="1">
    <source>
        <dbReference type="EMBL" id="QXE23703.1"/>
    </source>
</evidence>
<dbReference type="EMBL" id="CP021056">
    <property type="protein sequence ID" value="QXE23703.1"/>
    <property type="molecule type" value="Genomic_DNA"/>
</dbReference>
<sequence>MQQFSSNCINYSVTPATSVTSVFFFCATLGEQELKNATIQQQ</sequence>
<name>A0A975T7M6_9NOST</name>
<dbReference type="AlphaFoldDB" id="A0A975T7M6"/>
<keyword evidence="2" id="KW-1185">Reference proteome</keyword>
<reference evidence="1" key="1">
    <citation type="submission" date="2017-04" db="EMBL/GenBank/DDBJ databases">
        <title>Genome deletions in a multicellular cyanobacterial endosymbiont for morphological adaptation in marine diatoms.</title>
        <authorList>
            <person name="Wang Y."/>
            <person name="Gao H."/>
            <person name="Li R."/>
            <person name="Xu X."/>
        </authorList>
    </citation>
    <scope>NUCLEOTIDE SEQUENCE</scope>
    <source>
        <strain evidence="1">FACHB 800</strain>
    </source>
</reference>
<evidence type="ECO:0000313" key="2">
    <source>
        <dbReference type="Proteomes" id="UP000683511"/>
    </source>
</evidence>
<accession>A0A975T7M6</accession>
<dbReference type="RefSeq" id="WP_256443820.1">
    <property type="nucleotide sequence ID" value="NZ_CP021056.1"/>
</dbReference>
<proteinExistence type="predicted"/>
<dbReference type="Proteomes" id="UP000683511">
    <property type="component" value="Chromosome"/>
</dbReference>
<dbReference type="KEGG" id="rsin:B6N60_02393"/>
<gene>
    <name evidence="1" type="ORF">B6N60_02393</name>
</gene>